<sequence length="443" mass="50576">MEGQGNREKFDLLHDLIRLELEDPDPSRISELLQIFARFCDERCPHEIVVNPRWPVTTSTNDTGSRPSISATELEAGGKPISIASDDSYYYTNKKIVSSALAEAILFSKLQRLEQQKQKNLRRIFKTANCNNKNEYRKGRENKLKSKSAPRTQKIITMAMIQSTALAKTNRFEDLKLRQSTAKLMDPDITSQSWNGTNRKLVKFHISEDCPTSANQSEICDTDVLIQNICITSQESTNLHAEILHCENIVPKKNDVNKKSIAQVDNSALSIESSRTLHKWEITSTLKNSIVEQITSVVQEPSISTNIPINSLHVSLCLFQNELPERVAAESEKRLQSVISAGNHVNMALEVAPQIQSTKQSKSSLIKHSRLAKIYRAAKLWNDEFNSFSDDVMCYIAQPLIIFQRKAETNRRLRRRKWRRIVNISKESVQLLFNKTKKFYNSI</sequence>
<protein>
    <submittedName>
        <fullName evidence="1">Uncharacterized protein</fullName>
    </submittedName>
</protein>
<reference evidence="1" key="1">
    <citation type="submission" date="2015-04" db="EMBL/GenBank/DDBJ databases">
        <title>The genome sequence of the plant pathogenic Rhizarian Plasmodiophora brassicae reveals insights in its biotrophic life cycle and the origin of chitin synthesis.</title>
        <authorList>
            <person name="Schwelm A."/>
            <person name="Fogelqvist J."/>
            <person name="Knaust A."/>
            <person name="Julke S."/>
            <person name="Lilja T."/>
            <person name="Dhandapani V."/>
            <person name="Bonilla-Rosso G."/>
            <person name="Karlsson M."/>
            <person name="Shevchenko A."/>
            <person name="Choi S.R."/>
            <person name="Kim H.G."/>
            <person name="Park J.Y."/>
            <person name="Lim Y.P."/>
            <person name="Ludwig-Muller J."/>
            <person name="Dixelius C."/>
        </authorList>
    </citation>
    <scope>NUCLEOTIDE SEQUENCE</scope>
    <source>
        <tissue evidence="1">Potato root galls</tissue>
    </source>
</reference>
<proteinExistence type="predicted"/>
<dbReference type="AlphaFoldDB" id="A0A0H5QM84"/>
<dbReference type="EMBL" id="HACM01002672">
    <property type="protein sequence ID" value="CRZ03114.1"/>
    <property type="molecule type" value="Transcribed_RNA"/>
</dbReference>
<evidence type="ECO:0000313" key="1">
    <source>
        <dbReference type="EMBL" id="CRZ03113.1"/>
    </source>
</evidence>
<accession>A0A0H5QM84</accession>
<name>A0A0H5QM84_9EUKA</name>
<dbReference type="EMBL" id="HACM01002671">
    <property type="protein sequence ID" value="CRZ03113.1"/>
    <property type="molecule type" value="Transcribed_RNA"/>
</dbReference>
<organism evidence="1">
    <name type="scientific">Spongospora subterranea</name>
    <dbReference type="NCBI Taxonomy" id="70186"/>
    <lineage>
        <taxon>Eukaryota</taxon>
        <taxon>Sar</taxon>
        <taxon>Rhizaria</taxon>
        <taxon>Endomyxa</taxon>
        <taxon>Phytomyxea</taxon>
        <taxon>Plasmodiophorida</taxon>
        <taxon>Plasmodiophoridae</taxon>
        <taxon>Spongospora</taxon>
    </lineage>
</organism>